<evidence type="ECO:0000256" key="6">
    <source>
        <dbReference type="PROSITE-ProRule" id="PRU00089"/>
    </source>
</evidence>
<dbReference type="SUPFAM" id="SSF46785">
    <property type="entry name" value="Winged helix' DNA-binding domain"/>
    <property type="match status" value="1"/>
</dbReference>
<dbReference type="SUPFAM" id="SSF49879">
    <property type="entry name" value="SMAD/FHA domain"/>
    <property type="match status" value="1"/>
</dbReference>
<dbReference type="PROSITE" id="PS00657">
    <property type="entry name" value="FORK_HEAD_1"/>
    <property type="match status" value="1"/>
</dbReference>
<feature type="domain" description="Fork-head" evidence="9">
    <location>
        <begin position="271"/>
        <end position="366"/>
    </location>
</feature>
<dbReference type="InterPro" id="IPR030456">
    <property type="entry name" value="TF_fork_head_CS_2"/>
</dbReference>
<dbReference type="InterPro" id="IPR001766">
    <property type="entry name" value="Fork_head_dom"/>
</dbReference>
<evidence type="ECO:0000256" key="1">
    <source>
        <dbReference type="ARBA" id="ARBA00004123"/>
    </source>
</evidence>
<feature type="region of interest" description="Disordered" evidence="7">
    <location>
        <begin position="211"/>
        <end position="232"/>
    </location>
</feature>
<dbReference type="InterPro" id="IPR036390">
    <property type="entry name" value="WH_DNA-bd_sf"/>
</dbReference>
<dbReference type="STRING" id="7719.ENSCINP00000012768"/>
<dbReference type="Pfam" id="PF00498">
    <property type="entry name" value="FHA"/>
    <property type="match status" value="1"/>
</dbReference>
<evidence type="ECO:0000259" key="8">
    <source>
        <dbReference type="PROSITE" id="PS50006"/>
    </source>
</evidence>
<reference evidence="10" key="4">
    <citation type="submission" date="2025-09" db="UniProtKB">
        <authorList>
            <consortium name="Ensembl"/>
        </authorList>
    </citation>
    <scope>IDENTIFICATION</scope>
</reference>
<feature type="region of interest" description="Disordered" evidence="7">
    <location>
        <begin position="133"/>
        <end position="164"/>
    </location>
</feature>
<evidence type="ECO:0000256" key="3">
    <source>
        <dbReference type="ARBA" id="ARBA00023125"/>
    </source>
</evidence>
<dbReference type="PANTHER" id="PTHR45881:SF7">
    <property type="entry name" value="CHECKPOINT SUPPRESSOR 1-LIKE, ISOFORM A-RELATED"/>
    <property type="match status" value="1"/>
</dbReference>
<feature type="domain" description="FHA" evidence="8">
    <location>
        <begin position="55"/>
        <end position="107"/>
    </location>
</feature>
<reference evidence="10" key="2">
    <citation type="journal article" date="2008" name="Genome Biol.">
        <title>Improved genome assembly and evidence-based global gene model set for the chordate Ciona intestinalis: new insight into intron and operon populations.</title>
        <authorList>
            <person name="Satou Y."/>
            <person name="Mineta K."/>
            <person name="Ogasawara M."/>
            <person name="Sasakura Y."/>
            <person name="Shoguchi E."/>
            <person name="Ueno K."/>
            <person name="Yamada L."/>
            <person name="Matsumoto J."/>
            <person name="Wasserscheid J."/>
            <person name="Dewar K."/>
            <person name="Wiley G.B."/>
            <person name="Macmil S.L."/>
            <person name="Roe B.A."/>
            <person name="Zeller R.W."/>
            <person name="Hastings K.E."/>
            <person name="Lemaire P."/>
            <person name="Lindquist E."/>
            <person name="Endo T."/>
            <person name="Hotta K."/>
            <person name="Inaba K."/>
        </authorList>
    </citation>
    <scope>NUCLEOTIDE SEQUENCE [LARGE SCALE GENOMIC DNA]</scope>
    <source>
        <strain evidence="10">wild type</strain>
    </source>
</reference>
<evidence type="ECO:0000259" key="9">
    <source>
        <dbReference type="PROSITE" id="PS50039"/>
    </source>
</evidence>
<dbReference type="SMART" id="SM00240">
    <property type="entry name" value="FHA"/>
    <property type="match status" value="1"/>
</dbReference>
<dbReference type="EMBL" id="EAAA01000851">
    <property type="status" value="NOT_ANNOTATED_CDS"/>
    <property type="molecule type" value="Genomic_DNA"/>
</dbReference>
<dbReference type="GO" id="GO:0000978">
    <property type="term" value="F:RNA polymerase II cis-regulatory region sequence-specific DNA binding"/>
    <property type="evidence" value="ECO:0000318"/>
    <property type="project" value="GO_Central"/>
</dbReference>
<dbReference type="Ensembl" id="ENSCINT00000012768.3">
    <property type="protein sequence ID" value="ENSCINP00000012768.3"/>
    <property type="gene ID" value="ENSCING00000006184.3"/>
</dbReference>
<evidence type="ECO:0000256" key="4">
    <source>
        <dbReference type="ARBA" id="ARBA00023163"/>
    </source>
</evidence>
<dbReference type="OMA" id="SHMRNQN"/>
<gene>
    <name evidence="10" type="primary">foxk</name>
</gene>
<protein>
    <submittedName>
        <fullName evidence="10">Transcription factor protein</fullName>
    </submittedName>
</protein>
<dbReference type="GO" id="GO:0005634">
    <property type="term" value="C:nucleus"/>
    <property type="evidence" value="ECO:0007669"/>
    <property type="project" value="UniProtKB-SubCell"/>
</dbReference>
<dbReference type="InParanoid" id="F7BK20"/>
<dbReference type="CDD" id="cd22688">
    <property type="entry name" value="FHA_FOXK"/>
    <property type="match status" value="1"/>
</dbReference>
<dbReference type="PRINTS" id="PR00053">
    <property type="entry name" value="FORKHEAD"/>
</dbReference>
<comment type="subcellular location">
    <subcellularLocation>
        <location evidence="1 6">Nucleus</location>
    </subcellularLocation>
</comment>
<dbReference type="InterPro" id="IPR008984">
    <property type="entry name" value="SMAD_FHA_dom_sf"/>
</dbReference>
<proteinExistence type="predicted"/>
<evidence type="ECO:0000313" key="11">
    <source>
        <dbReference type="Proteomes" id="UP000008144"/>
    </source>
</evidence>
<feature type="compositionally biased region" description="Polar residues" evidence="7">
    <location>
        <begin position="140"/>
        <end position="152"/>
    </location>
</feature>
<reference evidence="11" key="1">
    <citation type="journal article" date="2002" name="Science">
        <title>The draft genome of Ciona intestinalis: insights into chordate and vertebrate origins.</title>
        <authorList>
            <person name="Dehal P."/>
            <person name="Satou Y."/>
            <person name="Campbell R.K."/>
            <person name="Chapman J."/>
            <person name="Degnan B."/>
            <person name="De Tomaso A."/>
            <person name="Davidson B."/>
            <person name="Di Gregorio A."/>
            <person name="Gelpke M."/>
            <person name="Goodstein D.M."/>
            <person name="Harafuji N."/>
            <person name="Hastings K.E."/>
            <person name="Ho I."/>
            <person name="Hotta K."/>
            <person name="Huang W."/>
            <person name="Kawashima T."/>
            <person name="Lemaire P."/>
            <person name="Martinez D."/>
            <person name="Meinertzhagen I.A."/>
            <person name="Necula S."/>
            <person name="Nonaka M."/>
            <person name="Putnam N."/>
            <person name="Rash S."/>
            <person name="Saiga H."/>
            <person name="Satake M."/>
            <person name="Terry A."/>
            <person name="Yamada L."/>
            <person name="Wang H.G."/>
            <person name="Awazu S."/>
            <person name="Azumi K."/>
            <person name="Boore J."/>
            <person name="Branno M."/>
            <person name="Chin-Bow S."/>
            <person name="DeSantis R."/>
            <person name="Doyle S."/>
            <person name="Francino P."/>
            <person name="Keys D.N."/>
            <person name="Haga S."/>
            <person name="Hayashi H."/>
            <person name="Hino K."/>
            <person name="Imai K.S."/>
            <person name="Inaba K."/>
            <person name="Kano S."/>
            <person name="Kobayashi K."/>
            <person name="Kobayashi M."/>
            <person name="Lee B.I."/>
            <person name="Makabe K.W."/>
            <person name="Manohar C."/>
            <person name="Matassi G."/>
            <person name="Medina M."/>
            <person name="Mochizuki Y."/>
            <person name="Mount S."/>
            <person name="Morishita T."/>
            <person name="Miura S."/>
            <person name="Nakayama A."/>
            <person name="Nishizaka S."/>
            <person name="Nomoto H."/>
            <person name="Ohta F."/>
            <person name="Oishi K."/>
            <person name="Rigoutsos I."/>
            <person name="Sano M."/>
            <person name="Sasaki A."/>
            <person name="Sasakura Y."/>
            <person name="Shoguchi E."/>
            <person name="Shin-i T."/>
            <person name="Spagnuolo A."/>
            <person name="Stainier D."/>
            <person name="Suzuki M.M."/>
            <person name="Tassy O."/>
            <person name="Takatori N."/>
            <person name="Tokuoka M."/>
            <person name="Yagi K."/>
            <person name="Yoshizaki F."/>
            <person name="Wada S."/>
            <person name="Zhang C."/>
            <person name="Hyatt P.D."/>
            <person name="Larimer F."/>
            <person name="Detter C."/>
            <person name="Doggett N."/>
            <person name="Glavina T."/>
            <person name="Hawkins T."/>
            <person name="Richardson P."/>
            <person name="Lucas S."/>
            <person name="Kohara Y."/>
            <person name="Levine M."/>
            <person name="Satoh N."/>
            <person name="Rokhsar D.S."/>
        </authorList>
    </citation>
    <scope>NUCLEOTIDE SEQUENCE [LARGE SCALE GENOMIC DNA]</scope>
</reference>
<keyword evidence="2" id="KW-0805">Transcription regulation</keyword>
<dbReference type="GO" id="GO:0045893">
    <property type="term" value="P:positive regulation of DNA-templated transcription"/>
    <property type="evidence" value="ECO:0007669"/>
    <property type="project" value="UniProtKB-ARBA"/>
</dbReference>
<dbReference type="GO" id="GO:0000981">
    <property type="term" value="F:DNA-binding transcription factor activity, RNA polymerase II-specific"/>
    <property type="evidence" value="ECO:0000318"/>
    <property type="project" value="GO_Central"/>
</dbReference>
<keyword evidence="4" id="KW-0804">Transcription</keyword>
<reference evidence="10" key="3">
    <citation type="submission" date="2025-08" db="UniProtKB">
        <authorList>
            <consortium name="Ensembl"/>
        </authorList>
    </citation>
    <scope>IDENTIFICATION</scope>
</reference>
<feature type="region of interest" description="Disordered" evidence="7">
    <location>
        <begin position="382"/>
        <end position="415"/>
    </location>
</feature>
<dbReference type="Gene3D" id="1.10.10.10">
    <property type="entry name" value="Winged helix-like DNA-binding domain superfamily/Winged helix DNA-binding domain"/>
    <property type="match status" value="1"/>
</dbReference>
<dbReference type="PANTHER" id="PTHR45881">
    <property type="entry name" value="CHECKPOINT SUPPRESSOR 1-LIKE, ISOFORM A-RELATED"/>
    <property type="match status" value="1"/>
</dbReference>
<dbReference type="PROSITE" id="PS50006">
    <property type="entry name" value="FHA_DOMAIN"/>
    <property type="match status" value="1"/>
</dbReference>
<dbReference type="InterPro" id="IPR000253">
    <property type="entry name" value="FHA_dom"/>
</dbReference>
<dbReference type="Pfam" id="PF00250">
    <property type="entry name" value="Forkhead"/>
    <property type="match status" value="1"/>
</dbReference>
<keyword evidence="3 6" id="KW-0238">DNA-binding</keyword>
<dbReference type="InterPro" id="IPR036388">
    <property type="entry name" value="WH-like_DNA-bd_sf"/>
</dbReference>
<dbReference type="AlphaFoldDB" id="F7BK20"/>
<evidence type="ECO:0000256" key="7">
    <source>
        <dbReference type="SAM" id="MobiDB-lite"/>
    </source>
</evidence>
<organism evidence="10 11">
    <name type="scientific">Ciona intestinalis</name>
    <name type="common">Transparent sea squirt</name>
    <name type="synonym">Ascidia intestinalis</name>
    <dbReference type="NCBI Taxonomy" id="7719"/>
    <lineage>
        <taxon>Eukaryota</taxon>
        <taxon>Metazoa</taxon>
        <taxon>Chordata</taxon>
        <taxon>Tunicata</taxon>
        <taxon>Ascidiacea</taxon>
        <taxon>Phlebobranchia</taxon>
        <taxon>Cionidae</taxon>
        <taxon>Ciona</taxon>
    </lineage>
</organism>
<evidence type="ECO:0000256" key="5">
    <source>
        <dbReference type="ARBA" id="ARBA00023242"/>
    </source>
</evidence>
<dbReference type="SMART" id="SM00339">
    <property type="entry name" value="FH"/>
    <property type="match status" value="1"/>
</dbReference>
<dbReference type="GeneTree" id="ENSGT00940000170799"/>
<feature type="region of interest" description="Disordered" evidence="7">
    <location>
        <begin position="590"/>
        <end position="614"/>
    </location>
</feature>
<evidence type="ECO:0000313" key="10">
    <source>
        <dbReference type="Ensembl" id="ENSCINP00000012768.3"/>
    </source>
</evidence>
<accession>F7BK20</accession>
<feature type="DNA-binding region" description="Fork-head" evidence="6">
    <location>
        <begin position="271"/>
        <end position="366"/>
    </location>
</feature>
<dbReference type="FunFam" id="1.10.10.10:FF:000030">
    <property type="entry name" value="Forkhead box protein K2"/>
    <property type="match status" value="1"/>
</dbReference>
<dbReference type="InterPro" id="IPR018122">
    <property type="entry name" value="TF_fork_head_CS_1"/>
</dbReference>
<evidence type="ECO:0000256" key="2">
    <source>
        <dbReference type="ARBA" id="ARBA00023015"/>
    </source>
</evidence>
<dbReference type="PROSITE" id="PS00658">
    <property type="entry name" value="FORK_HEAD_2"/>
    <property type="match status" value="1"/>
</dbReference>
<dbReference type="PROSITE" id="PS50039">
    <property type="entry name" value="FORK_HEAD_3"/>
    <property type="match status" value="1"/>
</dbReference>
<dbReference type="Proteomes" id="UP000008144">
    <property type="component" value="Chromosome 12"/>
</dbReference>
<sequence length="614" mass="66851">MTTSPVTNGSEVIMAIKPELNVVASGTTESESANTKAIGKISGTDFEYWICKDKVVIGRNSSHGKVDVNIGLSSYVSRKHLQITYTRNRFFLQCIGKNGVFVDGQFQRLNAEPFPLDNACIIRFPSTSIQLAFSPFPPDTNRNGSTQSNKDTPPQDIASASDKKVPELPIKKSPIYVPGNLGKETPPNINPNQHFKYVLPRDVRGFLSAPPSPTGTISAVNSCPSSPRPSHMRNQNNNVTENLNAAATAIAASVGDIPSDKTPQQDPVDSKPPYSYAQLIIQAISSAPHRQLTLSGIYAHITKNYPYYRTADKGWQNSIRHNLSLNRYFVKVPRSQEESGKGSFWKVDPASERKLVEQAWRKRRQRSVPCFCAPLTSTISTVTRSAPVSPEHPNTASPPTHVTSSQESDNGCLHPVENNSKIHFLHLPNRYAQSAPGSPSNGTAISMSSTTNSEILQHHTTAITQPTAKMVWPVQTQGSHVNAKVAIEKDYQSGIIYHNDATQFHAPGMEVPKQLSIVMQPPTQPNQSLSQLTPQQFQQQVVMVTGSQTQGVPLNIGTIVASPNTVVASGGVPFMVPGNPQFMMKRPAETTPITTHKKAKTDIDQSGEDGSSGH</sequence>
<dbReference type="FunCoup" id="F7BK20">
    <property type="interactions" value="192"/>
</dbReference>
<dbReference type="HOGENOM" id="CLU_447294_0_0_1"/>
<feature type="compositionally biased region" description="Polar residues" evidence="7">
    <location>
        <begin position="214"/>
        <end position="225"/>
    </location>
</feature>
<dbReference type="Gene3D" id="2.60.200.20">
    <property type="match status" value="1"/>
</dbReference>
<keyword evidence="11" id="KW-1185">Reference proteome</keyword>
<name>F7BK20_CIOIN</name>
<dbReference type="GO" id="GO:0006357">
    <property type="term" value="P:regulation of transcription by RNA polymerase II"/>
    <property type="evidence" value="ECO:0000318"/>
    <property type="project" value="GO_Central"/>
</dbReference>
<keyword evidence="5 6" id="KW-0539">Nucleus</keyword>
<feature type="compositionally biased region" description="Polar residues" evidence="7">
    <location>
        <begin position="382"/>
        <end position="409"/>
    </location>
</feature>